<accession>A0AAU9LFH0</accession>
<dbReference type="InterPro" id="IPR027417">
    <property type="entry name" value="P-loop_NTPase"/>
</dbReference>
<dbReference type="AlphaFoldDB" id="A0AAU9LFH0"/>
<evidence type="ECO:0008006" key="3">
    <source>
        <dbReference type="Google" id="ProtNLM"/>
    </source>
</evidence>
<dbReference type="Proteomes" id="UP001157418">
    <property type="component" value="Unassembled WGS sequence"/>
</dbReference>
<evidence type="ECO:0000313" key="1">
    <source>
        <dbReference type="EMBL" id="CAH1413052.1"/>
    </source>
</evidence>
<dbReference type="SUPFAM" id="SSF52540">
    <property type="entry name" value="P-loop containing nucleoside triphosphate hydrolases"/>
    <property type="match status" value="1"/>
</dbReference>
<dbReference type="Gene3D" id="3.40.50.300">
    <property type="entry name" value="P-loop containing nucleotide triphosphate hydrolases"/>
    <property type="match status" value="1"/>
</dbReference>
<reference evidence="1 2" key="1">
    <citation type="submission" date="2022-01" db="EMBL/GenBank/DDBJ databases">
        <authorList>
            <person name="Xiong W."/>
            <person name="Schranz E."/>
        </authorList>
    </citation>
    <scope>NUCLEOTIDE SEQUENCE [LARGE SCALE GENOMIC DNA]</scope>
</reference>
<organism evidence="1 2">
    <name type="scientific">Lactuca virosa</name>
    <dbReference type="NCBI Taxonomy" id="75947"/>
    <lineage>
        <taxon>Eukaryota</taxon>
        <taxon>Viridiplantae</taxon>
        <taxon>Streptophyta</taxon>
        <taxon>Embryophyta</taxon>
        <taxon>Tracheophyta</taxon>
        <taxon>Spermatophyta</taxon>
        <taxon>Magnoliopsida</taxon>
        <taxon>eudicotyledons</taxon>
        <taxon>Gunneridae</taxon>
        <taxon>Pentapetalae</taxon>
        <taxon>asterids</taxon>
        <taxon>campanulids</taxon>
        <taxon>Asterales</taxon>
        <taxon>Asteraceae</taxon>
        <taxon>Cichorioideae</taxon>
        <taxon>Cichorieae</taxon>
        <taxon>Lactucinae</taxon>
        <taxon>Lactuca</taxon>
    </lineage>
</organism>
<proteinExistence type="predicted"/>
<comment type="caution">
    <text evidence="1">The sequence shown here is derived from an EMBL/GenBank/DDBJ whole genome shotgun (WGS) entry which is preliminary data.</text>
</comment>
<gene>
    <name evidence="1" type="ORF">LVIROSA_LOCUS1031</name>
</gene>
<name>A0AAU9LFH0_9ASTR</name>
<dbReference type="EMBL" id="CAKMRJ010000001">
    <property type="protein sequence ID" value="CAH1413052.1"/>
    <property type="molecule type" value="Genomic_DNA"/>
</dbReference>
<keyword evidence="2" id="KW-1185">Reference proteome</keyword>
<evidence type="ECO:0000313" key="2">
    <source>
        <dbReference type="Proteomes" id="UP001157418"/>
    </source>
</evidence>
<sequence length="263" mass="29948">MFFCSPEAAAVLHKSPSAPVTLLSPVLVRASFASPVSWFRLINHREINEGRPTIFTCDSRSSGGGRWSRRRQQQQLHPTHLSLSFRKHKPRFRVFCFFYTVLNRLLAYDLWKSHLNFIKVSKVAGRVAPALRGRFKLNEGYVLLLGYMEQKIERETKLLQMGLEGLRLLSDVKCCQNILRVNSTLAGIEIQHFPTDTNDKLLKLLGKLKVKKRDMLTIIVMGKGRVGKSSTVSSIIGERTVTVIAFQPPQSDDRRRRITTATK</sequence>
<protein>
    <recommendedName>
        <fullName evidence="3">SRP54-type proteins GTP-binding domain-containing protein</fullName>
    </recommendedName>
</protein>